<dbReference type="Proteomes" id="UP001597110">
    <property type="component" value="Unassembled WGS sequence"/>
</dbReference>
<evidence type="ECO:0000313" key="2">
    <source>
        <dbReference type="EMBL" id="MFD0725249.1"/>
    </source>
</evidence>
<comment type="caution">
    <text evidence="2">The sequence shown here is derived from an EMBL/GenBank/DDBJ whole genome shotgun (WGS) entry which is preliminary data.</text>
</comment>
<gene>
    <name evidence="2" type="ORF">ACFQ0E_06490</name>
</gene>
<dbReference type="RefSeq" id="WP_386822858.1">
    <property type="nucleotide sequence ID" value="NZ_JBHTIF010000001.1"/>
</dbReference>
<evidence type="ECO:0000313" key="3">
    <source>
        <dbReference type="Proteomes" id="UP001597110"/>
    </source>
</evidence>
<accession>A0ABW2Y9P5</accession>
<name>A0ABW2Y9P5_9GAMM</name>
<reference evidence="3" key="1">
    <citation type="journal article" date="2019" name="Int. J. Syst. Evol. Microbiol.">
        <title>The Global Catalogue of Microorganisms (GCM) 10K type strain sequencing project: providing services to taxonomists for standard genome sequencing and annotation.</title>
        <authorList>
            <consortium name="The Broad Institute Genomics Platform"/>
            <consortium name="The Broad Institute Genome Sequencing Center for Infectious Disease"/>
            <person name="Wu L."/>
            <person name="Ma J."/>
        </authorList>
    </citation>
    <scope>NUCLEOTIDE SEQUENCE [LARGE SCALE GENOMIC DNA]</scope>
    <source>
        <strain evidence="3">CCUG 55585</strain>
    </source>
</reference>
<sequence>MHGSPPSSVRRNALAACRADRARISIQANAAVPQSHRFHPHDRSARITRAPSPFRENTALAKPNYNFEKRQREIAKKKQQDEKQAKKRAARESEKAAGTAPTDPQ</sequence>
<protein>
    <submittedName>
        <fullName evidence="2">Uncharacterized protein</fullName>
    </submittedName>
</protein>
<organism evidence="2 3">
    <name type="scientific">Lysobacter brunescens</name>
    <dbReference type="NCBI Taxonomy" id="262323"/>
    <lineage>
        <taxon>Bacteria</taxon>
        <taxon>Pseudomonadati</taxon>
        <taxon>Pseudomonadota</taxon>
        <taxon>Gammaproteobacteria</taxon>
        <taxon>Lysobacterales</taxon>
        <taxon>Lysobacteraceae</taxon>
        <taxon>Lysobacter</taxon>
    </lineage>
</organism>
<dbReference type="EMBL" id="JBHTIF010000001">
    <property type="protein sequence ID" value="MFD0725249.1"/>
    <property type="molecule type" value="Genomic_DNA"/>
</dbReference>
<feature type="region of interest" description="Disordered" evidence="1">
    <location>
        <begin position="28"/>
        <end position="105"/>
    </location>
</feature>
<evidence type="ECO:0000256" key="1">
    <source>
        <dbReference type="SAM" id="MobiDB-lite"/>
    </source>
</evidence>
<feature type="compositionally biased region" description="Basic and acidic residues" evidence="1">
    <location>
        <begin position="67"/>
        <end position="95"/>
    </location>
</feature>
<proteinExistence type="predicted"/>
<keyword evidence="3" id="KW-1185">Reference proteome</keyword>